<dbReference type="EMBL" id="QZWG01000020">
    <property type="protein sequence ID" value="RZB42298.1"/>
    <property type="molecule type" value="Genomic_DNA"/>
</dbReference>
<evidence type="ECO:0000256" key="1">
    <source>
        <dbReference type="ARBA" id="ARBA00022801"/>
    </source>
</evidence>
<organism evidence="2 3">
    <name type="scientific">Glycine soja</name>
    <name type="common">Wild soybean</name>
    <dbReference type="NCBI Taxonomy" id="3848"/>
    <lineage>
        <taxon>Eukaryota</taxon>
        <taxon>Viridiplantae</taxon>
        <taxon>Streptophyta</taxon>
        <taxon>Embryophyta</taxon>
        <taxon>Tracheophyta</taxon>
        <taxon>Spermatophyta</taxon>
        <taxon>Magnoliopsida</taxon>
        <taxon>eudicotyledons</taxon>
        <taxon>Gunneridae</taxon>
        <taxon>Pentapetalae</taxon>
        <taxon>rosids</taxon>
        <taxon>fabids</taxon>
        <taxon>Fabales</taxon>
        <taxon>Fabaceae</taxon>
        <taxon>Papilionoideae</taxon>
        <taxon>50 kb inversion clade</taxon>
        <taxon>NPAAA clade</taxon>
        <taxon>indigoferoid/millettioid clade</taxon>
        <taxon>Phaseoleae</taxon>
        <taxon>Glycine</taxon>
        <taxon>Glycine subgen. Soja</taxon>
    </lineage>
</organism>
<dbReference type="Gene3D" id="3.40.50.1820">
    <property type="entry name" value="alpha/beta hydrolase"/>
    <property type="match status" value="1"/>
</dbReference>
<dbReference type="PANTHER" id="PTHR11247">
    <property type="entry name" value="PALMITOYL-PROTEIN THIOESTERASE/DOLICHYLDIPHOSPHATASE 1"/>
    <property type="match status" value="1"/>
</dbReference>
<proteinExistence type="predicted"/>
<dbReference type="Pfam" id="PF02089">
    <property type="entry name" value="Palm_thioest"/>
    <property type="match status" value="1"/>
</dbReference>
<dbReference type="SUPFAM" id="SSF53474">
    <property type="entry name" value="alpha/beta-Hydrolases"/>
    <property type="match status" value="1"/>
</dbReference>
<keyword evidence="1" id="KW-0378">Hydrolase</keyword>
<dbReference type="Proteomes" id="UP000289340">
    <property type="component" value="Chromosome 20"/>
</dbReference>
<dbReference type="PANTHER" id="PTHR11247:SF79">
    <property type="entry name" value="ALPHA_BETA-HYDROLASES SUPERFAMILY PROTEIN"/>
    <property type="match status" value="1"/>
</dbReference>
<keyword evidence="3" id="KW-1185">Reference proteome</keyword>
<gene>
    <name evidence="2" type="ORF">D0Y65_053042</name>
</gene>
<sequence>MIHVDELTVGENMDVKFSFGEGSLFGFDSWEGVTQGIGDACKHSGIRNFIKELSKWSGSPGYCLEIGNGSWDSWTKPLLKQTSIACEKLKKMSDLGQGYSIVGLSQGNLIGRGIIEFCDGAPRDKNFISLGGPHAGTASIPLCGPESLCTLIDVVLQLGIYSRFAQQNLAPSGYVKIPIVSIVLDFFKYILFVIIFS</sequence>
<reference evidence="2 3" key="1">
    <citation type="submission" date="2018-09" db="EMBL/GenBank/DDBJ databases">
        <title>A high-quality reference genome of wild soybean provides a powerful tool to mine soybean genomes.</title>
        <authorList>
            <person name="Xie M."/>
            <person name="Chung C.Y.L."/>
            <person name="Li M.-W."/>
            <person name="Wong F.-L."/>
            <person name="Chan T.-F."/>
            <person name="Lam H.-M."/>
        </authorList>
    </citation>
    <scope>NUCLEOTIDE SEQUENCE [LARGE SCALE GENOMIC DNA]</scope>
    <source>
        <strain evidence="3">cv. W05</strain>
        <tissue evidence="2">Hypocotyl of etiolated seedlings</tissue>
    </source>
</reference>
<dbReference type="SMR" id="A0A445F0F5"/>
<dbReference type="InterPro" id="IPR029058">
    <property type="entry name" value="AB_hydrolase_fold"/>
</dbReference>
<dbReference type="AlphaFoldDB" id="A0A445F0F5"/>
<dbReference type="GO" id="GO:0016790">
    <property type="term" value="F:thiolester hydrolase activity"/>
    <property type="evidence" value="ECO:0007669"/>
    <property type="project" value="TreeGrafter"/>
</dbReference>
<comment type="caution">
    <text evidence="2">The sequence shown here is derived from an EMBL/GenBank/DDBJ whole genome shotgun (WGS) entry which is preliminary data.</text>
</comment>
<protein>
    <submittedName>
        <fullName evidence="2">Palmitoyl-protein thioesterase 1</fullName>
    </submittedName>
</protein>
<name>A0A445F0F5_GLYSO</name>
<evidence type="ECO:0000313" key="2">
    <source>
        <dbReference type="EMBL" id="RZB42298.1"/>
    </source>
</evidence>
<evidence type="ECO:0000313" key="3">
    <source>
        <dbReference type="Proteomes" id="UP000289340"/>
    </source>
</evidence>
<accession>A0A445F0F5</accession>